<evidence type="ECO:0000313" key="1">
    <source>
        <dbReference type="EMBL" id="UXF57337.1"/>
    </source>
</evidence>
<reference evidence="1" key="1">
    <citation type="submission" date="2021-10" db="EMBL/GenBank/DDBJ databases">
        <authorList>
            <person name="Yang M."/>
            <person name="wang j."/>
            <person name="Liu Z."/>
        </authorList>
    </citation>
    <scope>NUCLEOTIDE SEQUENCE</scope>
</reference>
<accession>A0A977LHE8</accession>
<sequence length="192" mass="22118">MATIRLNKDKRNTILKAIMADWKQKHPAPVAPKMSAARALVEAFQKRWYNKSGIAEAIQFSGLKPEALNTAVSLNIYVKDRDGKSITTIWEYFRDENGNTVKTYAPNGTCIVYTDEPMYKAYLDDKSAYDRYEIDIEKWHEERRAQSKVYEAALDQFKTLKQLTDGWDGIEKYLPKEFEQQSTAVAVIPQLP</sequence>
<keyword evidence="2" id="KW-1185">Reference proteome</keyword>
<proteinExistence type="predicted"/>
<organism evidence="1 2">
    <name type="scientific">Vibrio phage vB_VpP_HA1</name>
    <dbReference type="NCBI Taxonomy" id="2980503"/>
    <lineage>
        <taxon>Viruses</taxon>
        <taxon>Duplodnaviria</taxon>
        <taxon>Heunggongvirae</taxon>
        <taxon>Uroviricota</taxon>
        <taxon>Caudoviricetes</taxon>
        <taxon>Autographivirales</taxon>
        <taxon>Autoscriptoviridae</taxon>
        <taxon>Maculvirus</taxon>
        <taxon>Maculvirus HA1</taxon>
    </lineage>
</organism>
<protein>
    <submittedName>
        <fullName evidence="1">Nucleotide modification associated domain-containing protein</fullName>
    </submittedName>
</protein>
<name>A0A977LHE8_9CAUD</name>
<dbReference type="Proteomes" id="UP001061052">
    <property type="component" value="Segment"/>
</dbReference>
<dbReference type="EMBL" id="OK585158">
    <property type="protein sequence ID" value="UXF57337.1"/>
    <property type="molecule type" value="Genomic_DNA"/>
</dbReference>
<evidence type="ECO:0000313" key="2">
    <source>
        <dbReference type="Proteomes" id="UP001061052"/>
    </source>
</evidence>